<dbReference type="AlphaFoldDB" id="A0A0C9RWY0"/>
<organism evidence="1">
    <name type="scientific">Amblyomma americanum</name>
    <name type="common">Lone star tick</name>
    <dbReference type="NCBI Taxonomy" id="6943"/>
    <lineage>
        <taxon>Eukaryota</taxon>
        <taxon>Metazoa</taxon>
        <taxon>Ecdysozoa</taxon>
        <taxon>Arthropoda</taxon>
        <taxon>Chelicerata</taxon>
        <taxon>Arachnida</taxon>
        <taxon>Acari</taxon>
        <taxon>Parasitiformes</taxon>
        <taxon>Ixodida</taxon>
        <taxon>Ixodoidea</taxon>
        <taxon>Ixodidae</taxon>
        <taxon>Amblyomminae</taxon>
        <taxon>Amblyomma</taxon>
    </lineage>
</organism>
<protein>
    <submittedName>
        <fullName evidence="1">Uncharacterized protein</fullName>
    </submittedName>
</protein>
<dbReference type="EMBL" id="GBZX01000634">
    <property type="protein sequence ID" value="JAG92106.1"/>
    <property type="molecule type" value="mRNA"/>
</dbReference>
<reference evidence="1" key="1">
    <citation type="journal article" date="2015" name="PLoS ONE">
        <title>An Insight into the Sialome of the Lone Star Tick, Amblyomma americanum, with a Glimpse on Its Time Dependent Gene Expression.</title>
        <authorList>
            <person name="Karim S."/>
            <person name="Ribeiro J.M."/>
        </authorList>
    </citation>
    <scope>NUCLEOTIDE SEQUENCE</scope>
    <source>
        <tissue evidence="1">Salivary gland</tissue>
    </source>
</reference>
<feature type="non-terminal residue" evidence="1">
    <location>
        <position position="136"/>
    </location>
</feature>
<evidence type="ECO:0000313" key="1">
    <source>
        <dbReference type="EMBL" id="JAG92106.1"/>
    </source>
</evidence>
<accession>A0A0C9RWY0</accession>
<proteinExistence type="evidence at transcript level"/>
<sequence length="136" mass="14786">MRATGRNFLTSALIVRAHSFTGGARATAATAKTAPCKWLSQCCRYSHSVTSASSEARRRNSCYLLTMAGYSSPRRLLQRLGVFGSNWRHYSSASAVSRLGGWRFYEKNVANGASWPAPSANKLQSFAGTVTNCVRA</sequence>
<name>A0A0C9RWY0_AMBAM</name>